<keyword evidence="2 4" id="KW-0489">Methyltransferase</keyword>
<dbReference type="GO" id="GO:0004799">
    <property type="term" value="F:thymidylate synthase activity"/>
    <property type="evidence" value="ECO:0007669"/>
    <property type="project" value="UniProtKB-EC"/>
</dbReference>
<feature type="binding site" description="in other chain" evidence="4">
    <location>
        <begin position="179"/>
        <end position="182"/>
    </location>
    <ligand>
        <name>dUMP</name>
        <dbReference type="ChEBI" id="CHEBI:246422"/>
        <note>ligand shared between dimeric partners</note>
    </ligand>
</feature>
<dbReference type="InterPro" id="IPR045097">
    <property type="entry name" value="Thymidate_synth/dCMP_Mease"/>
</dbReference>
<feature type="binding site" description="in other chain" evidence="4">
    <location>
        <position position="21"/>
    </location>
    <ligand>
        <name>dUMP</name>
        <dbReference type="ChEBI" id="CHEBI:246422"/>
        <note>ligand shared between dimeric partners</note>
    </ligand>
</feature>
<sequence>MRQYHDLLRDILDNGVRKEDRTGTGTVSVFGRQFRHNLADGFPLLTTKKVHLRSIINELIWFLNGDTNVAWLQEHGVSIWNEWATDTGDLGPVYGKQWRAWPTRDGGEIDQIEYVLDCLKNRPDSRRILFHAWNVEYLPDESLSPQENALAGRMALPPCHLLYQFYVAEGRLSAQLYIRSSDTFLGLPFNTASLAVLVMMLAQQSDLEPGEIIVSTGDSHLYLNHMEQVNEQLSREPRPLPKLTLLRKPESIYDYRFEDFELSDYDPHPAIPAPVSV</sequence>
<dbReference type="CDD" id="cd00351">
    <property type="entry name" value="TS_Pyrimidine_HMase"/>
    <property type="match status" value="1"/>
</dbReference>
<dbReference type="InterPro" id="IPR023451">
    <property type="entry name" value="Thymidate_synth/dCMP_Mease_dom"/>
</dbReference>
<dbReference type="NCBIfam" id="NF002497">
    <property type="entry name" value="PRK01827.1-3"/>
    <property type="match status" value="1"/>
</dbReference>
<evidence type="ECO:0000313" key="7">
    <source>
        <dbReference type="Proteomes" id="UP001626549"/>
    </source>
</evidence>
<comment type="subcellular location">
    <subcellularLocation>
        <location evidence="4">Cytoplasm</location>
    </subcellularLocation>
</comment>
<comment type="function">
    <text evidence="4">Catalyzes the reductive methylation of 2'-deoxyuridine-5'-monophosphate (dUMP) to 2'-deoxythymidine-5'-monophosphate (dTMP) while utilizing 5,10-methylenetetrahydrofolate (mTHF) as the methyl donor and reductant in the reaction, yielding dihydrofolate (DHF) as a by-product. This enzymatic reaction provides an intracellular de novo source of dTMP, an essential precursor for DNA biosynthesis.</text>
</comment>
<keyword evidence="4" id="KW-0963">Cytoplasm</keyword>
<keyword evidence="4" id="KW-0545">Nucleotide biosynthesis</keyword>
<comment type="subunit">
    <text evidence="4">Homodimer.</text>
</comment>
<reference evidence="6 7" key="1">
    <citation type="submission" date="2023-10" db="EMBL/GenBank/DDBJ databases">
        <title>Two novel species belonging to the OM43/NOR5 clade.</title>
        <authorList>
            <person name="Park M."/>
        </authorList>
    </citation>
    <scope>NUCLEOTIDE SEQUENCE [LARGE SCALE GENOMIC DNA]</scope>
    <source>
        <strain evidence="6 7">IMCC45268</strain>
    </source>
</reference>
<feature type="binding site" evidence="4">
    <location>
        <position position="182"/>
    </location>
    <ligand>
        <name>(6R)-5,10-methylene-5,6,7,8-tetrahydrofolate</name>
        <dbReference type="ChEBI" id="CHEBI:15636"/>
    </ligand>
</feature>
<feature type="binding site" description="in other chain" evidence="4">
    <location>
        <begin position="220"/>
        <end position="222"/>
    </location>
    <ligand>
        <name>dUMP</name>
        <dbReference type="ChEBI" id="CHEBI:246422"/>
        <note>ligand shared between dimeric partners</note>
    </ligand>
</feature>
<evidence type="ECO:0000256" key="4">
    <source>
        <dbReference type="HAMAP-Rule" id="MF_00008"/>
    </source>
</evidence>
<keyword evidence="3 4" id="KW-0808">Transferase</keyword>
<evidence type="ECO:0000259" key="5">
    <source>
        <dbReference type="Pfam" id="PF00303"/>
    </source>
</evidence>
<evidence type="ECO:0000313" key="6">
    <source>
        <dbReference type="EMBL" id="WOJ97557.1"/>
    </source>
</evidence>
<comment type="catalytic activity">
    <reaction evidence="4">
        <text>dUMP + (6R)-5,10-methylene-5,6,7,8-tetrahydrofolate = 7,8-dihydrofolate + dTMP</text>
        <dbReference type="Rhea" id="RHEA:12104"/>
        <dbReference type="ChEBI" id="CHEBI:15636"/>
        <dbReference type="ChEBI" id="CHEBI:57451"/>
        <dbReference type="ChEBI" id="CHEBI:63528"/>
        <dbReference type="ChEBI" id="CHEBI:246422"/>
        <dbReference type="EC" id="2.1.1.45"/>
    </reaction>
</comment>
<evidence type="ECO:0000256" key="1">
    <source>
        <dbReference type="ARBA" id="ARBA00011947"/>
    </source>
</evidence>
<dbReference type="EC" id="2.1.1.45" evidence="1 4"/>
<feature type="domain" description="Thymidylate synthase/dCMP hydroxymethylase" evidence="5">
    <location>
        <begin position="2"/>
        <end position="277"/>
    </location>
</feature>
<gene>
    <name evidence="4" type="primary">thyA</name>
    <name evidence="6" type="ORF">R0137_03055</name>
</gene>
<proteinExistence type="inferred from homology"/>
<dbReference type="Gene3D" id="3.30.572.10">
    <property type="entry name" value="Thymidylate synthase/dCMP hydroxymethylase domain"/>
    <property type="match status" value="1"/>
</dbReference>
<dbReference type="InterPro" id="IPR000398">
    <property type="entry name" value="Thymidylate_synthase"/>
</dbReference>
<evidence type="ECO:0000256" key="2">
    <source>
        <dbReference type="ARBA" id="ARBA00022603"/>
    </source>
</evidence>
<dbReference type="PANTHER" id="PTHR11548:SF9">
    <property type="entry name" value="THYMIDYLATE SYNTHASE"/>
    <property type="match status" value="1"/>
</dbReference>
<evidence type="ECO:0000256" key="3">
    <source>
        <dbReference type="ARBA" id="ARBA00022679"/>
    </source>
</evidence>
<dbReference type="HAMAP" id="MF_00008">
    <property type="entry name" value="Thymidy_synth_bact"/>
    <property type="match status" value="1"/>
</dbReference>
<dbReference type="PRINTS" id="PR00108">
    <property type="entry name" value="THYMDSNTHASE"/>
</dbReference>
<dbReference type="NCBIfam" id="TIGR03284">
    <property type="entry name" value="thym_sym"/>
    <property type="match status" value="2"/>
</dbReference>
<dbReference type="SUPFAM" id="SSF55831">
    <property type="entry name" value="Thymidylate synthase/dCMP hydroxymethylase"/>
    <property type="match status" value="1"/>
</dbReference>
<dbReference type="RefSeq" id="WP_407328446.1">
    <property type="nucleotide sequence ID" value="NZ_CP136865.1"/>
</dbReference>
<feature type="binding site" evidence="4">
    <location>
        <position position="276"/>
    </location>
    <ligand>
        <name>(6R)-5,10-methylene-5,6,7,8-tetrahydrofolate</name>
        <dbReference type="ChEBI" id="CHEBI:15636"/>
    </ligand>
</feature>
<dbReference type="PANTHER" id="PTHR11548">
    <property type="entry name" value="THYMIDYLATE SYNTHASE 1"/>
    <property type="match status" value="1"/>
</dbReference>
<feature type="active site" description="Nucleophile" evidence="4">
    <location>
        <position position="159"/>
    </location>
</feature>
<dbReference type="GO" id="GO:0032259">
    <property type="term" value="P:methylation"/>
    <property type="evidence" value="ECO:0007669"/>
    <property type="project" value="UniProtKB-KW"/>
</dbReference>
<dbReference type="InterPro" id="IPR036926">
    <property type="entry name" value="Thymidate_synth/dCMP_Mease_sf"/>
</dbReference>
<name>A0ABZ0IDE5_9GAMM</name>
<dbReference type="NCBIfam" id="NF002499">
    <property type="entry name" value="PRK01827.1-5"/>
    <property type="match status" value="1"/>
</dbReference>
<dbReference type="Proteomes" id="UP001626549">
    <property type="component" value="Chromosome"/>
</dbReference>
<dbReference type="Pfam" id="PF00303">
    <property type="entry name" value="Thymidylat_synt"/>
    <property type="match status" value="1"/>
</dbReference>
<dbReference type="EMBL" id="CP136865">
    <property type="protein sequence ID" value="WOJ97557.1"/>
    <property type="molecule type" value="Genomic_DNA"/>
</dbReference>
<protein>
    <recommendedName>
        <fullName evidence="1 4">Thymidylate synthase</fullName>
        <shortName evidence="4">TS</shortName>
        <shortName evidence="4">TSase</shortName>
        <ecNumber evidence="1 4">2.1.1.45</ecNumber>
    </recommendedName>
</protein>
<feature type="binding site" description="in other chain" evidence="4">
    <location>
        <position position="190"/>
    </location>
    <ligand>
        <name>dUMP</name>
        <dbReference type="ChEBI" id="CHEBI:246422"/>
        <note>ligand shared between dimeric partners</note>
    </ligand>
</feature>
<keyword evidence="7" id="KW-1185">Reference proteome</keyword>
<comment type="pathway">
    <text evidence="4">Pyrimidine metabolism; dTTP biosynthesis.</text>
</comment>
<comment type="similarity">
    <text evidence="4">Belongs to the thymidylate synthase family. Bacterial-type ThyA subfamily.</text>
</comment>
<accession>A0ABZ0IDE5</accession>
<feature type="binding site" evidence="4">
    <location>
        <begin position="126"/>
        <end position="127"/>
    </location>
    <ligand>
        <name>dUMP</name>
        <dbReference type="ChEBI" id="CHEBI:246422"/>
        <note>ligand shared between dimeric partners</note>
    </ligand>
</feature>
<organism evidence="6 7">
    <name type="scientific">Congregibacter brevis</name>
    <dbReference type="NCBI Taxonomy" id="3081201"/>
    <lineage>
        <taxon>Bacteria</taxon>
        <taxon>Pseudomonadati</taxon>
        <taxon>Pseudomonadota</taxon>
        <taxon>Gammaproteobacteria</taxon>
        <taxon>Cellvibrionales</taxon>
        <taxon>Halieaceae</taxon>
        <taxon>Congregibacter</taxon>
    </lineage>
</organism>
<feature type="binding site" evidence="4">
    <location>
        <position position="51"/>
    </location>
    <ligand>
        <name>(6R)-5,10-methylene-5,6,7,8-tetrahydrofolate</name>
        <dbReference type="ChEBI" id="CHEBI:15636"/>
    </ligand>
</feature>